<dbReference type="Proteomes" id="UP001499843">
    <property type="component" value="Unassembled WGS sequence"/>
</dbReference>
<keyword evidence="1" id="KW-1133">Transmembrane helix</keyword>
<reference evidence="2 3" key="1">
    <citation type="journal article" date="2019" name="Int. J. Syst. Evol. Microbiol.">
        <title>The Global Catalogue of Microorganisms (GCM) 10K type strain sequencing project: providing services to taxonomists for standard genome sequencing and annotation.</title>
        <authorList>
            <consortium name="The Broad Institute Genomics Platform"/>
            <consortium name="The Broad Institute Genome Sequencing Center for Infectious Disease"/>
            <person name="Wu L."/>
            <person name="Ma J."/>
        </authorList>
    </citation>
    <scope>NUCLEOTIDE SEQUENCE [LARGE SCALE GENOMIC DNA]</scope>
    <source>
        <strain evidence="2 3">JCM 16114</strain>
    </source>
</reference>
<sequence length="93" mass="10113">MTFRGIRERVLPEGSGRVAARSKSGPSGGMLHGAMRNLIAARGVRRALALVLLSITTVLTIGVTSSPAHAWNPANDGWYKCYVDGKWMWCKDL</sequence>
<keyword evidence="3" id="KW-1185">Reference proteome</keyword>
<evidence type="ECO:0000313" key="3">
    <source>
        <dbReference type="Proteomes" id="UP001499843"/>
    </source>
</evidence>
<keyword evidence="1" id="KW-0472">Membrane</keyword>
<evidence type="ECO:0000256" key="1">
    <source>
        <dbReference type="SAM" id="Phobius"/>
    </source>
</evidence>
<keyword evidence="1" id="KW-0812">Transmembrane</keyword>
<protein>
    <submittedName>
        <fullName evidence="2">Uncharacterized protein</fullName>
    </submittedName>
</protein>
<name>A0ABN3D2Y8_9ACTN</name>
<comment type="caution">
    <text evidence="2">The sequence shown here is derived from an EMBL/GenBank/DDBJ whole genome shotgun (WGS) entry which is preliminary data.</text>
</comment>
<dbReference type="EMBL" id="BAAAQX010000062">
    <property type="protein sequence ID" value="GAA2216148.1"/>
    <property type="molecule type" value="Genomic_DNA"/>
</dbReference>
<gene>
    <name evidence="2" type="ORF">GCM10009850_116170</name>
</gene>
<feature type="transmembrane region" description="Helical" evidence="1">
    <location>
        <begin position="47"/>
        <end position="68"/>
    </location>
</feature>
<evidence type="ECO:0000313" key="2">
    <source>
        <dbReference type="EMBL" id="GAA2216148.1"/>
    </source>
</evidence>
<proteinExistence type="predicted"/>
<organism evidence="2 3">
    <name type="scientific">Nonomuraea monospora</name>
    <dbReference type="NCBI Taxonomy" id="568818"/>
    <lineage>
        <taxon>Bacteria</taxon>
        <taxon>Bacillati</taxon>
        <taxon>Actinomycetota</taxon>
        <taxon>Actinomycetes</taxon>
        <taxon>Streptosporangiales</taxon>
        <taxon>Streptosporangiaceae</taxon>
        <taxon>Nonomuraea</taxon>
    </lineage>
</organism>
<accession>A0ABN3D2Y8</accession>